<evidence type="ECO:0000313" key="2">
    <source>
        <dbReference type="Proteomes" id="UP001159641"/>
    </source>
</evidence>
<protein>
    <submittedName>
        <fullName evidence="1">Uncharacterized protein</fullName>
    </submittedName>
</protein>
<feature type="non-terminal residue" evidence="1">
    <location>
        <position position="86"/>
    </location>
</feature>
<reference evidence="1 2" key="1">
    <citation type="submission" date="2022-11" db="EMBL/GenBank/DDBJ databases">
        <title>Whole genome sequence of Eschrichtius robustus ER-17-0199.</title>
        <authorList>
            <person name="Bruniche-Olsen A."/>
            <person name="Black A.N."/>
            <person name="Fields C.J."/>
            <person name="Walden K."/>
            <person name="Dewoody J.A."/>
        </authorList>
    </citation>
    <scope>NUCLEOTIDE SEQUENCE [LARGE SCALE GENOMIC DNA]</scope>
    <source>
        <strain evidence="1">ER-17-0199</strain>
        <tissue evidence="1">Blubber</tissue>
    </source>
</reference>
<dbReference type="Proteomes" id="UP001159641">
    <property type="component" value="Unassembled WGS sequence"/>
</dbReference>
<organism evidence="1 2">
    <name type="scientific">Eschrichtius robustus</name>
    <name type="common">California gray whale</name>
    <name type="synonym">Eschrichtius gibbosus</name>
    <dbReference type="NCBI Taxonomy" id="9764"/>
    <lineage>
        <taxon>Eukaryota</taxon>
        <taxon>Metazoa</taxon>
        <taxon>Chordata</taxon>
        <taxon>Craniata</taxon>
        <taxon>Vertebrata</taxon>
        <taxon>Euteleostomi</taxon>
        <taxon>Mammalia</taxon>
        <taxon>Eutheria</taxon>
        <taxon>Laurasiatheria</taxon>
        <taxon>Artiodactyla</taxon>
        <taxon>Whippomorpha</taxon>
        <taxon>Cetacea</taxon>
        <taxon>Mysticeti</taxon>
        <taxon>Eschrichtiidae</taxon>
        <taxon>Eschrichtius</taxon>
    </lineage>
</organism>
<dbReference type="AlphaFoldDB" id="A0AB34GN70"/>
<accession>A0AB34GN70</accession>
<name>A0AB34GN70_ESCRO</name>
<dbReference type="EMBL" id="JAIQCJ010002164">
    <property type="protein sequence ID" value="KAJ8780185.1"/>
    <property type="molecule type" value="Genomic_DNA"/>
</dbReference>
<keyword evidence="2" id="KW-1185">Reference proteome</keyword>
<evidence type="ECO:0000313" key="1">
    <source>
        <dbReference type="EMBL" id="KAJ8780185.1"/>
    </source>
</evidence>
<comment type="caution">
    <text evidence="1">The sequence shown here is derived from an EMBL/GenBank/DDBJ whole genome shotgun (WGS) entry which is preliminary data.</text>
</comment>
<sequence>MGWGRAPNGARCGECPNPGGPPGRFFISGILRTTDLSPCSASPPSVGAAVYGPSQSGKAKLHIIRFILSSNAVETQLVTSPEQKPP</sequence>
<proteinExistence type="predicted"/>
<gene>
    <name evidence="1" type="ORF">J1605_011788</name>
</gene>